<dbReference type="SUPFAM" id="SSF56935">
    <property type="entry name" value="Porins"/>
    <property type="match status" value="1"/>
</dbReference>
<dbReference type="AlphaFoldDB" id="A0A553JSZ7"/>
<evidence type="ECO:0000313" key="3">
    <source>
        <dbReference type="Proteomes" id="UP000318126"/>
    </source>
</evidence>
<protein>
    <submittedName>
        <fullName evidence="2">Autotransporter outer membrane beta-barrel domain-containing protein</fullName>
    </submittedName>
</protein>
<name>A0A553JSZ7_SHEHA</name>
<dbReference type="Proteomes" id="UP000318126">
    <property type="component" value="Unassembled WGS sequence"/>
</dbReference>
<dbReference type="EMBL" id="VKGK01000003">
    <property type="protein sequence ID" value="TRY15585.1"/>
    <property type="molecule type" value="Genomic_DNA"/>
</dbReference>
<feature type="chain" id="PRO_5021865582" evidence="1">
    <location>
        <begin position="29"/>
        <end position="303"/>
    </location>
</feature>
<dbReference type="RefSeq" id="WP_143563197.1">
    <property type="nucleotide sequence ID" value="NZ_BMPL01000003.1"/>
</dbReference>
<sequence>MTNGTFYKISLISVTFLSSQLFTPTALASGKPNFSPLSISMSHIGTAESDVGEDNHSLQRSSWLFDINAKIPLNRQWSVGFNLGYGDLNYDWQQGGSSLFGNKFNGWQQVNRYSAGVSLSYRLDEHWMFMVAPKLQYAYADTASSSDASSYGVVASGLYRFDNGNLVGLGVAYLNDISEVRTVPFIAVNWQITDAWRLGNPFAAGFTGPAGLELSYKMSPSIDFGFGASKRMQRFLLEGDDTTVEIDEWVSFLRVGWRATDSIVLTGHAGYYFNGELELNTPQVEVESIDAQAALAFTAEYKF</sequence>
<organism evidence="2 3">
    <name type="scientific">Shewanella hanedai</name>
    <name type="common">Alteromonas hanedai</name>
    <dbReference type="NCBI Taxonomy" id="25"/>
    <lineage>
        <taxon>Bacteria</taxon>
        <taxon>Pseudomonadati</taxon>
        <taxon>Pseudomonadota</taxon>
        <taxon>Gammaproteobacteria</taxon>
        <taxon>Alteromonadales</taxon>
        <taxon>Shewanellaceae</taxon>
        <taxon>Shewanella</taxon>
    </lineage>
</organism>
<keyword evidence="3" id="KW-1185">Reference proteome</keyword>
<accession>A0A553JSZ7</accession>
<keyword evidence="1" id="KW-0732">Signal</keyword>
<evidence type="ECO:0000256" key="1">
    <source>
        <dbReference type="SAM" id="SignalP"/>
    </source>
</evidence>
<comment type="caution">
    <text evidence="2">The sequence shown here is derived from an EMBL/GenBank/DDBJ whole genome shotgun (WGS) entry which is preliminary data.</text>
</comment>
<dbReference type="Gene3D" id="2.40.160.60">
    <property type="entry name" value="Outer membrane protein transport protein (OMPP1/FadL/TodX)"/>
    <property type="match status" value="1"/>
</dbReference>
<feature type="signal peptide" evidence="1">
    <location>
        <begin position="1"/>
        <end position="28"/>
    </location>
</feature>
<evidence type="ECO:0000313" key="2">
    <source>
        <dbReference type="EMBL" id="TRY15585.1"/>
    </source>
</evidence>
<dbReference type="OrthoDB" id="190240at2"/>
<gene>
    <name evidence="2" type="ORF">FN961_03675</name>
</gene>
<reference evidence="3" key="1">
    <citation type="submission" date="2019-07" db="EMBL/GenBank/DDBJ databases">
        <title>Shewanella sp. YLB-08 draft genomic sequence.</title>
        <authorList>
            <person name="Yu L."/>
        </authorList>
    </citation>
    <scope>NUCLEOTIDE SEQUENCE [LARGE SCALE GENOMIC DNA]</scope>
    <source>
        <strain evidence="3">JCM 20706</strain>
    </source>
</reference>
<proteinExistence type="predicted"/>